<keyword evidence="3" id="KW-1185">Reference proteome</keyword>
<accession>A0ABX4NQT6</accession>
<proteinExistence type="predicted"/>
<feature type="transmembrane region" description="Helical" evidence="1">
    <location>
        <begin position="51"/>
        <end position="71"/>
    </location>
</feature>
<evidence type="ECO:0000313" key="2">
    <source>
        <dbReference type="EMBL" id="PJZ58075.1"/>
    </source>
</evidence>
<keyword evidence="1" id="KW-0472">Membrane</keyword>
<dbReference type="RefSeq" id="WP_100761710.1">
    <property type="nucleotide sequence ID" value="NZ_NPDS01000002.1"/>
</dbReference>
<feature type="transmembrane region" description="Helical" evidence="1">
    <location>
        <begin position="83"/>
        <end position="101"/>
    </location>
</feature>
<keyword evidence="1" id="KW-1133">Transmembrane helix</keyword>
<feature type="transmembrane region" description="Helical" evidence="1">
    <location>
        <begin position="12"/>
        <end position="39"/>
    </location>
</feature>
<feature type="transmembrane region" description="Helical" evidence="1">
    <location>
        <begin position="113"/>
        <end position="130"/>
    </location>
</feature>
<dbReference type="EMBL" id="NPDS01000002">
    <property type="protein sequence ID" value="PJZ58075.1"/>
    <property type="molecule type" value="Genomic_DNA"/>
</dbReference>
<dbReference type="Proteomes" id="UP000231879">
    <property type="component" value="Unassembled WGS sequence"/>
</dbReference>
<reference evidence="2 3" key="1">
    <citation type="submission" date="2017-07" db="EMBL/GenBank/DDBJ databases">
        <title>Leptospira spp. isolated from tropical soils.</title>
        <authorList>
            <person name="Thibeaux R."/>
            <person name="Iraola G."/>
            <person name="Ferres I."/>
            <person name="Bierque E."/>
            <person name="Girault D."/>
            <person name="Soupe-Gilbert M.-E."/>
            <person name="Picardeau M."/>
            <person name="Goarant C."/>
        </authorList>
    </citation>
    <scope>NUCLEOTIDE SEQUENCE [LARGE SCALE GENOMIC DNA]</scope>
    <source>
        <strain evidence="2 3">FH4-C-A1</strain>
    </source>
</reference>
<evidence type="ECO:0000256" key="1">
    <source>
        <dbReference type="SAM" id="Phobius"/>
    </source>
</evidence>
<name>A0ABX4NQT6_9LEPT</name>
<gene>
    <name evidence="2" type="ORF">CH367_06715</name>
</gene>
<keyword evidence="1" id="KW-0812">Transmembrane</keyword>
<comment type="caution">
    <text evidence="2">The sequence shown here is derived from an EMBL/GenBank/DDBJ whole genome shotgun (WGS) entry which is preliminary data.</text>
</comment>
<evidence type="ECO:0000313" key="3">
    <source>
        <dbReference type="Proteomes" id="UP000231879"/>
    </source>
</evidence>
<protein>
    <submittedName>
        <fullName evidence="2">Uncharacterized protein</fullName>
    </submittedName>
</protein>
<sequence>MQFSNINIKRTAGYCFIFIFVAITIFHLLVLTQIIPYTIVWGGRLTNLEEMYVFESLSIVLNSFFIWIALMKTGNTKTILPQKAITVILWIMAALFSLNTIGNILSQNDLERIVFTPVTAILAILCMLLAKE</sequence>
<organism evidence="2 3">
    <name type="scientific">Leptospira barantonii</name>
    <dbReference type="NCBI Taxonomy" id="2023184"/>
    <lineage>
        <taxon>Bacteria</taxon>
        <taxon>Pseudomonadati</taxon>
        <taxon>Spirochaetota</taxon>
        <taxon>Spirochaetia</taxon>
        <taxon>Leptospirales</taxon>
        <taxon>Leptospiraceae</taxon>
        <taxon>Leptospira</taxon>
    </lineage>
</organism>